<organism evidence="2 3">
    <name type="scientific">Amnibacterium kyonggiense</name>
    <dbReference type="NCBI Taxonomy" id="595671"/>
    <lineage>
        <taxon>Bacteria</taxon>
        <taxon>Bacillati</taxon>
        <taxon>Actinomycetota</taxon>
        <taxon>Actinomycetes</taxon>
        <taxon>Micrococcales</taxon>
        <taxon>Microbacteriaceae</taxon>
        <taxon>Amnibacterium</taxon>
    </lineage>
</organism>
<proteinExistence type="predicted"/>
<feature type="compositionally biased region" description="Basic and acidic residues" evidence="1">
    <location>
        <begin position="20"/>
        <end position="37"/>
    </location>
</feature>
<protein>
    <submittedName>
        <fullName evidence="2">Uncharacterized protein</fullName>
    </submittedName>
</protein>
<name>A0A4R7FFD7_9MICO</name>
<dbReference type="EMBL" id="SOAM01000004">
    <property type="protein sequence ID" value="TDS74901.1"/>
    <property type="molecule type" value="Genomic_DNA"/>
</dbReference>
<reference evidence="2 3" key="1">
    <citation type="submission" date="2019-03" db="EMBL/GenBank/DDBJ databases">
        <title>Genomic Encyclopedia of Archaeal and Bacterial Type Strains, Phase II (KMG-II): from individual species to whole genera.</title>
        <authorList>
            <person name="Goeker M."/>
        </authorList>
    </citation>
    <scope>NUCLEOTIDE SEQUENCE [LARGE SCALE GENOMIC DNA]</scope>
    <source>
        <strain evidence="2 3">DSM 24782</strain>
    </source>
</reference>
<evidence type="ECO:0000256" key="1">
    <source>
        <dbReference type="SAM" id="MobiDB-lite"/>
    </source>
</evidence>
<keyword evidence="3" id="KW-1185">Reference proteome</keyword>
<feature type="compositionally biased region" description="Basic and acidic residues" evidence="1">
    <location>
        <begin position="1"/>
        <end position="12"/>
    </location>
</feature>
<evidence type="ECO:0000313" key="3">
    <source>
        <dbReference type="Proteomes" id="UP000295344"/>
    </source>
</evidence>
<accession>A0A4R7FFD7</accession>
<feature type="region of interest" description="Disordered" evidence="1">
    <location>
        <begin position="1"/>
        <end position="46"/>
    </location>
</feature>
<sequence>MTHAESVRRASERAAPAASKAERSTEEPHPHLDERRPFSAAIPDSSVKSVRTVARLDGRTRIIAARQPGQDWWKLRHRLQFTREHVEELRRAGVSEVVLKRGMRRASFPLAWMSTRRG</sequence>
<dbReference type="AlphaFoldDB" id="A0A4R7FFD7"/>
<comment type="caution">
    <text evidence="2">The sequence shown here is derived from an EMBL/GenBank/DDBJ whole genome shotgun (WGS) entry which is preliminary data.</text>
</comment>
<dbReference type="Proteomes" id="UP000295344">
    <property type="component" value="Unassembled WGS sequence"/>
</dbReference>
<evidence type="ECO:0000313" key="2">
    <source>
        <dbReference type="EMBL" id="TDS74901.1"/>
    </source>
</evidence>
<gene>
    <name evidence="2" type="ORF">CLV52_3423</name>
</gene>